<keyword evidence="1" id="KW-0472">Membrane</keyword>
<evidence type="ECO:0000313" key="2">
    <source>
        <dbReference type="EMBL" id="QGG48194.1"/>
    </source>
</evidence>
<evidence type="ECO:0000313" key="3">
    <source>
        <dbReference type="Proteomes" id="UP000366051"/>
    </source>
</evidence>
<dbReference type="OrthoDB" id="2083382at2"/>
<dbReference type="Proteomes" id="UP000366051">
    <property type="component" value="Chromosome"/>
</dbReference>
<feature type="transmembrane region" description="Helical" evidence="1">
    <location>
        <begin position="39"/>
        <end position="57"/>
    </location>
</feature>
<feature type="transmembrane region" description="Helical" evidence="1">
    <location>
        <begin position="6"/>
        <end position="27"/>
    </location>
</feature>
<dbReference type="KEGG" id="hcv:FTV88_2096"/>
<evidence type="ECO:0000256" key="1">
    <source>
        <dbReference type="SAM" id="Phobius"/>
    </source>
</evidence>
<dbReference type="RefSeq" id="WP_153725434.1">
    <property type="nucleotide sequence ID" value="NZ_CP045875.1"/>
</dbReference>
<reference evidence="3" key="1">
    <citation type="submission" date="2019-11" db="EMBL/GenBank/DDBJ databases">
        <title>Genome sequence of Heliorestis convoluta strain HH, an alkaliphilic and minimalistic phototrophic bacterium from a soda lake in Egypt.</title>
        <authorList>
            <person name="Dewey E.D."/>
            <person name="Stokes L.M."/>
            <person name="Burchell B.M."/>
            <person name="Shaffer K.N."/>
            <person name="Huntington A.M."/>
            <person name="Baker J.M."/>
            <person name="Nadendla S."/>
            <person name="Giglio M.G."/>
            <person name="Touchman J.W."/>
            <person name="Blankenship R.E."/>
            <person name="Madigan M.T."/>
            <person name="Sattley W.M."/>
        </authorList>
    </citation>
    <scope>NUCLEOTIDE SEQUENCE [LARGE SCALE GENOMIC DNA]</scope>
    <source>
        <strain evidence="3">HH</strain>
    </source>
</reference>
<protein>
    <submittedName>
        <fullName evidence="2">Uncharacterized protein</fullName>
    </submittedName>
</protein>
<keyword evidence="1" id="KW-0812">Transmembrane</keyword>
<name>A0A5Q2MZ01_9FIRM</name>
<keyword evidence="1" id="KW-1133">Transmembrane helix</keyword>
<organism evidence="2 3">
    <name type="scientific">Heliorestis convoluta</name>
    <dbReference type="NCBI Taxonomy" id="356322"/>
    <lineage>
        <taxon>Bacteria</taxon>
        <taxon>Bacillati</taxon>
        <taxon>Bacillota</taxon>
        <taxon>Clostridia</taxon>
        <taxon>Eubacteriales</taxon>
        <taxon>Heliobacteriaceae</taxon>
        <taxon>Heliorestis</taxon>
    </lineage>
</organism>
<dbReference type="EMBL" id="CP045875">
    <property type="protein sequence ID" value="QGG48194.1"/>
    <property type="molecule type" value="Genomic_DNA"/>
</dbReference>
<sequence length="123" mass="13384">MFTVAIWFSAGMALFVGLLTAIVAFGASIGWTTILTRSMVAALVTGGLTFAIAFYFVKILEKNDLAEHTIPEDVEKSKGNNLDVQIPAEKPFVPGQIEAELEELLATDPARAAEIIRKMQLEE</sequence>
<accession>A0A5Q2MZ01</accession>
<gene>
    <name evidence="2" type="ORF">FTV88_2096</name>
</gene>
<keyword evidence="3" id="KW-1185">Reference proteome</keyword>
<proteinExistence type="predicted"/>
<dbReference type="AlphaFoldDB" id="A0A5Q2MZ01"/>